<dbReference type="PANTHER" id="PTHR44167">
    <property type="entry name" value="OVARIAN-SPECIFIC SERINE/THREONINE-PROTEIN KINASE LOK-RELATED"/>
    <property type="match status" value="1"/>
</dbReference>
<dbReference type="InterPro" id="IPR032675">
    <property type="entry name" value="LRR_dom_sf"/>
</dbReference>
<dbReference type="PANTHER" id="PTHR44167:SF18">
    <property type="entry name" value="PROTEIN KINASE DOMAIN-CONTAINING PROTEIN"/>
    <property type="match status" value="1"/>
</dbReference>
<name>A0ABQ5K7F9_9EUKA</name>
<dbReference type="SUPFAM" id="SSF52047">
    <property type="entry name" value="RNI-like"/>
    <property type="match status" value="1"/>
</dbReference>
<dbReference type="Gene3D" id="3.80.10.10">
    <property type="entry name" value="Ribonuclease Inhibitor"/>
    <property type="match status" value="1"/>
</dbReference>
<dbReference type="PROSITE" id="PS50011">
    <property type="entry name" value="PROTEIN_KINASE_DOM"/>
    <property type="match status" value="1"/>
</dbReference>
<feature type="domain" description="Protein kinase" evidence="1">
    <location>
        <begin position="1"/>
        <end position="322"/>
    </location>
</feature>
<keyword evidence="3" id="KW-1185">Reference proteome</keyword>
<dbReference type="Proteomes" id="UP001057375">
    <property type="component" value="Unassembled WGS sequence"/>
</dbReference>
<dbReference type="Pfam" id="PF00069">
    <property type="entry name" value="Pkinase"/>
    <property type="match status" value="1"/>
</dbReference>
<dbReference type="SUPFAM" id="SSF56112">
    <property type="entry name" value="Protein kinase-like (PK-like)"/>
    <property type="match status" value="1"/>
</dbReference>
<dbReference type="InterPro" id="IPR008271">
    <property type="entry name" value="Ser/Thr_kinase_AS"/>
</dbReference>
<sequence length="694" mass="78712">MHFAESPRDDQISVIFELCYGLDSANFLSNWNESVSRVSVSSHISSFSTAQRIIRSCHNPGLMCRNAFFSQMEEYERDILQKQSLTSLVHTLLLCSSIIKSIASLYSPPKKNPEGIHLISHRDIKPENILIRLMNDPDKPPSRSCSIQPVLGDFTTAIFSTDADMPTFDTQEIIKMRKSPVGTIVYMAPELLIDSSIVPSCLSDTYSLVITLYSLFFGNGGSSTTLLDVSEGVKIPSQEERYVNMCNVYKKLQSIGVKNRYFSKMKEKLSPLTSLSEEVRCESGIPSFIPDLAKNFLLAYNLMSMLDPSDRVNVIECYHTYIKPFDSQISVELCASESDIVPRSLPLPRDSRYVPEIPRAQYDVKVEQETMVDNISTFILEILSKFDDLDTGDAQKAACTRKAIEIISSIGREAEELDRQSGVQKADYISHRKGKCPGFIRALSPDYIEGKYDLWRCDLSEIELEACLFAIYCCESVVSIVLTGNTLTDKLMKLICAIIRKHKTSLIGLHLNRCRISKFGFKMMLSELIHSDSKLEELNLTFNDQIPTSSLSDLVDFLKSRKNFRSLWYTPSNMHIGHFSTLFTLISDCPTLSYIDFNQNISELPAIALFSLYHAIVIRIKEKKYPFLREISALPCQGHIYIVKLLYEIVTGIRPMTREACGRVRHEIERFQEKSQHETAEEAFFFKGSGAMQK</sequence>
<evidence type="ECO:0000313" key="2">
    <source>
        <dbReference type="EMBL" id="GKT27252.1"/>
    </source>
</evidence>
<evidence type="ECO:0000313" key="3">
    <source>
        <dbReference type="Proteomes" id="UP001057375"/>
    </source>
</evidence>
<accession>A0ABQ5K7F9</accession>
<protein>
    <recommendedName>
        <fullName evidence="1">Protein kinase domain-containing protein</fullName>
    </recommendedName>
</protein>
<dbReference type="PROSITE" id="PS00108">
    <property type="entry name" value="PROTEIN_KINASE_ST"/>
    <property type="match status" value="1"/>
</dbReference>
<comment type="caution">
    <text evidence="2">The sequence shown here is derived from an EMBL/GenBank/DDBJ whole genome shotgun (WGS) entry which is preliminary data.</text>
</comment>
<proteinExistence type="predicted"/>
<evidence type="ECO:0000259" key="1">
    <source>
        <dbReference type="PROSITE" id="PS50011"/>
    </source>
</evidence>
<gene>
    <name evidence="2" type="ORF">ADUPG1_013712</name>
</gene>
<dbReference type="EMBL" id="BQXS01012725">
    <property type="protein sequence ID" value="GKT27252.1"/>
    <property type="molecule type" value="Genomic_DNA"/>
</dbReference>
<dbReference type="Gene3D" id="1.10.510.10">
    <property type="entry name" value="Transferase(Phosphotransferase) domain 1"/>
    <property type="match status" value="1"/>
</dbReference>
<dbReference type="SMART" id="SM00220">
    <property type="entry name" value="S_TKc"/>
    <property type="match status" value="1"/>
</dbReference>
<dbReference type="InterPro" id="IPR000719">
    <property type="entry name" value="Prot_kinase_dom"/>
</dbReference>
<organism evidence="2 3">
    <name type="scientific">Aduncisulcus paluster</name>
    <dbReference type="NCBI Taxonomy" id="2918883"/>
    <lineage>
        <taxon>Eukaryota</taxon>
        <taxon>Metamonada</taxon>
        <taxon>Carpediemonas-like organisms</taxon>
        <taxon>Aduncisulcus</taxon>
    </lineage>
</organism>
<reference evidence="2" key="1">
    <citation type="submission" date="2022-03" db="EMBL/GenBank/DDBJ databases">
        <title>Draft genome sequence of Aduncisulcus paluster, a free-living microaerophilic Fornicata.</title>
        <authorList>
            <person name="Yuyama I."/>
            <person name="Kume K."/>
            <person name="Tamura T."/>
            <person name="Inagaki Y."/>
            <person name="Hashimoto T."/>
        </authorList>
    </citation>
    <scope>NUCLEOTIDE SEQUENCE</scope>
    <source>
        <strain evidence="2">NY0171</strain>
    </source>
</reference>
<dbReference type="InterPro" id="IPR011009">
    <property type="entry name" value="Kinase-like_dom_sf"/>
</dbReference>